<sequence length="339" mass="36864">MTTPAHLLLPHLITTLLPLPFTLYFTITFTLLRTRLRPTPTPRQTRIHTNLALTSALYTLHLILLITSLILPPLAHSITADIVGEFLTSTATLSRFAALAFLFLALGGETWLVCLPPSWRHPDSFLSHPGISWLLYVLLALMVLLGGLGAFFVHVPVLRAAGEGMTVLAETGVVVGIVGVLAVGLSGLVVSVVRERRRKERIRQSLEGVGMRVNPVAGEAFQPAVTTDIRSGETRPGRGQGHERVVSTVSVETVQTFTSAEEEVEHDEEVRGMDRWLRKRKRHMLLRIGVPAVMLVGVLYLGEAAVGGPKVVTKEGIVREVFGFVGWGLVLGGFRMGAG</sequence>
<keyword evidence="1" id="KW-0472">Membrane</keyword>
<reference evidence="2 3" key="1">
    <citation type="journal article" date="2018" name="Nat. Ecol. Evol.">
        <title>Pezizomycetes genomes reveal the molecular basis of ectomycorrhizal truffle lifestyle.</title>
        <authorList>
            <person name="Murat C."/>
            <person name="Payen T."/>
            <person name="Noel B."/>
            <person name="Kuo A."/>
            <person name="Morin E."/>
            <person name="Chen J."/>
            <person name="Kohler A."/>
            <person name="Krizsan K."/>
            <person name="Balestrini R."/>
            <person name="Da Silva C."/>
            <person name="Montanini B."/>
            <person name="Hainaut M."/>
            <person name="Levati E."/>
            <person name="Barry K.W."/>
            <person name="Belfiori B."/>
            <person name="Cichocki N."/>
            <person name="Clum A."/>
            <person name="Dockter R.B."/>
            <person name="Fauchery L."/>
            <person name="Guy J."/>
            <person name="Iotti M."/>
            <person name="Le Tacon F."/>
            <person name="Lindquist E.A."/>
            <person name="Lipzen A."/>
            <person name="Malagnac F."/>
            <person name="Mello A."/>
            <person name="Molinier V."/>
            <person name="Miyauchi S."/>
            <person name="Poulain J."/>
            <person name="Riccioni C."/>
            <person name="Rubini A."/>
            <person name="Sitrit Y."/>
            <person name="Splivallo R."/>
            <person name="Traeger S."/>
            <person name="Wang M."/>
            <person name="Zifcakova L."/>
            <person name="Wipf D."/>
            <person name="Zambonelli A."/>
            <person name="Paolocci F."/>
            <person name="Nowrousian M."/>
            <person name="Ottonello S."/>
            <person name="Baldrian P."/>
            <person name="Spatafora J.W."/>
            <person name="Henrissat B."/>
            <person name="Nagy L.G."/>
            <person name="Aury J.M."/>
            <person name="Wincker P."/>
            <person name="Grigoriev I.V."/>
            <person name="Bonfante P."/>
            <person name="Martin F.M."/>
        </authorList>
    </citation>
    <scope>NUCLEOTIDE SEQUENCE [LARGE SCALE GENOMIC DNA]</scope>
    <source>
        <strain evidence="2 3">RN42</strain>
    </source>
</reference>
<gene>
    <name evidence="2" type="ORF">BJ508DRAFT_49416</name>
</gene>
<dbReference type="AlphaFoldDB" id="A0A3N4HN06"/>
<feature type="transmembrane region" description="Helical" evidence="1">
    <location>
        <begin position="95"/>
        <end position="113"/>
    </location>
</feature>
<proteinExistence type="predicted"/>
<keyword evidence="1" id="KW-0812">Transmembrane</keyword>
<organism evidence="2 3">
    <name type="scientific">Ascobolus immersus RN42</name>
    <dbReference type="NCBI Taxonomy" id="1160509"/>
    <lineage>
        <taxon>Eukaryota</taxon>
        <taxon>Fungi</taxon>
        <taxon>Dikarya</taxon>
        <taxon>Ascomycota</taxon>
        <taxon>Pezizomycotina</taxon>
        <taxon>Pezizomycetes</taxon>
        <taxon>Pezizales</taxon>
        <taxon>Ascobolaceae</taxon>
        <taxon>Ascobolus</taxon>
    </lineage>
</organism>
<name>A0A3N4HN06_ASCIM</name>
<feature type="transmembrane region" description="Helical" evidence="1">
    <location>
        <begin position="53"/>
        <end position="75"/>
    </location>
</feature>
<evidence type="ECO:0000313" key="3">
    <source>
        <dbReference type="Proteomes" id="UP000275078"/>
    </source>
</evidence>
<feature type="transmembrane region" description="Helical" evidence="1">
    <location>
        <begin position="173"/>
        <end position="193"/>
    </location>
</feature>
<feature type="transmembrane region" description="Helical" evidence="1">
    <location>
        <begin position="133"/>
        <end position="153"/>
    </location>
</feature>
<dbReference type="Proteomes" id="UP000275078">
    <property type="component" value="Unassembled WGS sequence"/>
</dbReference>
<feature type="transmembrane region" description="Helical" evidence="1">
    <location>
        <begin position="321"/>
        <end position="338"/>
    </location>
</feature>
<evidence type="ECO:0000313" key="2">
    <source>
        <dbReference type="EMBL" id="RPA73481.1"/>
    </source>
</evidence>
<protein>
    <submittedName>
        <fullName evidence="2">Uncharacterized protein</fullName>
    </submittedName>
</protein>
<keyword evidence="3" id="KW-1185">Reference proteome</keyword>
<dbReference type="EMBL" id="ML119819">
    <property type="protein sequence ID" value="RPA73481.1"/>
    <property type="molecule type" value="Genomic_DNA"/>
</dbReference>
<feature type="transmembrane region" description="Helical" evidence="1">
    <location>
        <begin position="284"/>
        <end position="301"/>
    </location>
</feature>
<evidence type="ECO:0000256" key="1">
    <source>
        <dbReference type="SAM" id="Phobius"/>
    </source>
</evidence>
<accession>A0A3N4HN06</accession>
<feature type="transmembrane region" description="Helical" evidence="1">
    <location>
        <begin position="12"/>
        <end position="32"/>
    </location>
</feature>
<keyword evidence="1" id="KW-1133">Transmembrane helix</keyword>